<evidence type="ECO:0000256" key="7">
    <source>
        <dbReference type="ARBA" id="ARBA00023136"/>
    </source>
</evidence>
<keyword evidence="4" id="KW-0547">Nucleotide-binding</keyword>
<dbReference type="SMART" id="SM00382">
    <property type="entry name" value="AAA"/>
    <property type="match status" value="1"/>
</dbReference>
<comment type="similarity">
    <text evidence="1">Belongs to the ABC transporter superfamily.</text>
</comment>
<keyword evidence="7 9" id="KW-0472">Membrane</keyword>
<evidence type="ECO:0000313" key="12">
    <source>
        <dbReference type="EMBL" id="OAQ56232.1"/>
    </source>
</evidence>
<dbReference type="InterPro" id="IPR003593">
    <property type="entry name" value="AAA+_ATPase"/>
</dbReference>
<dbReference type="GO" id="GO:0016020">
    <property type="term" value="C:membrane"/>
    <property type="evidence" value="ECO:0007669"/>
    <property type="project" value="InterPro"/>
</dbReference>
<evidence type="ECO:0000259" key="10">
    <source>
        <dbReference type="PROSITE" id="PS50893"/>
    </source>
</evidence>
<evidence type="ECO:0000256" key="3">
    <source>
        <dbReference type="ARBA" id="ARBA00022475"/>
    </source>
</evidence>
<feature type="domain" description="LysM" evidence="11">
    <location>
        <begin position="396"/>
        <end position="439"/>
    </location>
</feature>
<gene>
    <name evidence="12" type="ORF">A6E74_04280</name>
</gene>
<evidence type="ECO:0000313" key="13">
    <source>
        <dbReference type="Proteomes" id="UP000078516"/>
    </source>
</evidence>
<evidence type="ECO:0000256" key="1">
    <source>
        <dbReference type="ARBA" id="ARBA00005417"/>
    </source>
</evidence>
<name>A0A179ESX5_ENTTH</name>
<evidence type="ECO:0000256" key="2">
    <source>
        <dbReference type="ARBA" id="ARBA00022448"/>
    </source>
</evidence>
<dbReference type="PROSITE" id="PS51782">
    <property type="entry name" value="LYSM"/>
    <property type="match status" value="1"/>
</dbReference>
<keyword evidence="6" id="KW-1278">Translocase</keyword>
<dbReference type="OrthoDB" id="9778870at2"/>
<dbReference type="SUPFAM" id="SSF52540">
    <property type="entry name" value="P-loop containing nucleoside triphosphate hydrolases"/>
    <property type="match status" value="1"/>
</dbReference>
<dbReference type="GO" id="GO:0005524">
    <property type="term" value="F:ATP binding"/>
    <property type="evidence" value="ECO:0007669"/>
    <property type="project" value="UniProtKB-KW"/>
</dbReference>
<dbReference type="Gene3D" id="3.40.50.300">
    <property type="entry name" value="P-loop containing nucleotide triphosphate hydrolases"/>
    <property type="match status" value="1"/>
</dbReference>
<keyword evidence="2" id="KW-0813">Transport</keyword>
<feature type="transmembrane region" description="Helical" evidence="9">
    <location>
        <begin position="315"/>
        <end position="334"/>
    </location>
</feature>
<keyword evidence="13" id="KW-1185">Reference proteome</keyword>
<evidence type="ECO:0000259" key="11">
    <source>
        <dbReference type="PROSITE" id="PS51782"/>
    </source>
</evidence>
<dbReference type="InterPro" id="IPR015860">
    <property type="entry name" value="ABC_transpr_TagH-like"/>
</dbReference>
<accession>A0A179ESX5</accession>
<dbReference type="InterPro" id="IPR018392">
    <property type="entry name" value="LysM"/>
</dbReference>
<keyword evidence="3" id="KW-1003">Cell membrane</keyword>
<dbReference type="PROSITE" id="PS50893">
    <property type="entry name" value="ABC_TRANSPORTER_2"/>
    <property type="match status" value="1"/>
</dbReference>
<dbReference type="EMBL" id="LWMN01000011">
    <property type="protein sequence ID" value="OAQ56232.1"/>
    <property type="molecule type" value="Genomic_DNA"/>
</dbReference>
<dbReference type="AlphaFoldDB" id="A0A179ESX5"/>
<dbReference type="SUPFAM" id="SSF54106">
    <property type="entry name" value="LysM domain"/>
    <property type="match status" value="1"/>
</dbReference>
<dbReference type="FunFam" id="3.40.50.300:FF:003010">
    <property type="entry name" value="Teichoic acids export ATP-binding protein TagH"/>
    <property type="match status" value="1"/>
</dbReference>
<evidence type="ECO:0000256" key="6">
    <source>
        <dbReference type="ARBA" id="ARBA00022967"/>
    </source>
</evidence>
<dbReference type="Pfam" id="PF00005">
    <property type="entry name" value="ABC_tran"/>
    <property type="match status" value="1"/>
</dbReference>
<dbReference type="PANTHER" id="PTHR46743">
    <property type="entry name" value="TEICHOIC ACIDS EXPORT ATP-BINDING PROTEIN TAGH"/>
    <property type="match status" value="1"/>
</dbReference>
<keyword evidence="9" id="KW-0812">Transmembrane</keyword>
<dbReference type="PANTHER" id="PTHR46743:SF2">
    <property type="entry name" value="TEICHOIC ACIDS EXPORT ATP-BINDING PROTEIN TAGH"/>
    <property type="match status" value="1"/>
</dbReference>
<keyword evidence="9" id="KW-1133">Transmembrane helix</keyword>
<sequence>MNMIEKTVKVRAKYLTKEYELLKKKSDKLKSLFKSTATGIPKFWALRGVSFEVMSGETIGIIGINGSGKSTLSKILGGIIPPTSGELEINGETSIVAIGAGLKAALTGRENIKLKCSMSGMSNKEIDDKIDDIINFADLGEFIDQPVKNYSSGMKSRLGFSVAIHQNPDILIIDEALSVGDDTFAQKCIDKINVFKKEGKTIFFVSHSLGQVKKMCDKTLWLHYGEVAGFGPTKEVINEYKKFTKWFKDLPKEKQNNYQKSQKEAQKDFSLESMYQSTMEKLQSDHLMTRVELKQLQKQMERNQIGTQMKLSTKILIICLFFIMITLSTISFSGRSLTYFFNNPVEFARTHWLNNERKSKGNISNKSSKESSKTSNSTTKSEESDASTSSESIEMVTHTIAPGETLLGIAQQYNVSLEELMRVNNLDNEVINAGVEITIPASQIQQDSSTGGVSNE</sequence>
<evidence type="ECO:0000256" key="8">
    <source>
        <dbReference type="SAM" id="MobiDB-lite"/>
    </source>
</evidence>
<dbReference type="InterPro" id="IPR003439">
    <property type="entry name" value="ABC_transporter-like_ATP-bd"/>
</dbReference>
<dbReference type="GO" id="GO:0016887">
    <property type="term" value="F:ATP hydrolysis activity"/>
    <property type="evidence" value="ECO:0007669"/>
    <property type="project" value="InterPro"/>
</dbReference>
<dbReference type="InterPro" id="IPR017871">
    <property type="entry name" value="ABC_transporter-like_CS"/>
</dbReference>
<dbReference type="GO" id="GO:0140359">
    <property type="term" value="F:ABC-type transporter activity"/>
    <property type="evidence" value="ECO:0007669"/>
    <property type="project" value="InterPro"/>
</dbReference>
<evidence type="ECO:0000256" key="4">
    <source>
        <dbReference type="ARBA" id="ARBA00022741"/>
    </source>
</evidence>
<organism evidence="12 13">
    <name type="scientific">Enterococcus thailandicus</name>
    <dbReference type="NCBI Taxonomy" id="417368"/>
    <lineage>
        <taxon>Bacteria</taxon>
        <taxon>Bacillati</taxon>
        <taxon>Bacillota</taxon>
        <taxon>Bacilli</taxon>
        <taxon>Lactobacillales</taxon>
        <taxon>Enterococcaceae</taxon>
        <taxon>Enterococcus</taxon>
    </lineage>
</organism>
<evidence type="ECO:0000256" key="5">
    <source>
        <dbReference type="ARBA" id="ARBA00022840"/>
    </source>
</evidence>
<keyword evidence="5" id="KW-0067">ATP-binding</keyword>
<dbReference type="Proteomes" id="UP000078516">
    <property type="component" value="Unassembled WGS sequence"/>
</dbReference>
<dbReference type="CDD" id="cd03220">
    <property type="entry name" value="ABC_KpsT_Wzt"/>
    <property type="match status" value="1"/>
</dbReference>
<dbReference type="Gene3D" id="3.10.350.10">
    <property type="entry name" value="LysM domain"/>
    <property type="match status" value="1"/>
</dbReference>
<feature type="domain" description="ABC transporter" evidence="10">
    <location>
        <begin position="27"/>
        <end position="249"/>
    </location>
</feature>
<reference evidence="12 13" key="1">
    <citation type="submission" date="2016-04" db="EMBL/GenBank/DDBJ databases">
        <title>Draft genome of an Enterococcus thailandicus strain isolated from bovine feces.</title>
        <authorList>
            <person name="Beukers A.G."/>
            <person name="Zaheer R."/>
            <person name="Goji N."/>
            <person name="Cook S.R."/>
            <person name="Amoako K."/>
            <person name="Chaves A.V."/>
            <person name="Ward M.P."/>
            <person name="Mcallister T.A."/>
        </authorList>
    </citation>
    <scope>NUCLEOTIDE SEQUENCE [LARGE SCALE GENOMIC DNA]</scope>
    <source>
        <strain evidence="12 13">F0711D 46</strain>
    </source>
</reference>
<dbReference type="InterPro" id="IPR050683">
    <property type="entry name" value="Bact_Polysacc_Export_ATP-bd"/>
</dbReference>
<comment type="caution">
    <text evidence="12">The sequence shown here is derived from an EMBL/GenBank/DDBJ whole genome shotgun (WGS) entry which is preliminary data.</text>
</comment>
<evidence type="ECO:0000256" key="9">
    <source>
        <dbReference type="SAM" id="Phobius"/>
    </source>
</evidence>
<dbReference type="Pfam" id="PF01476">
    <property type="entry name" value="LysM"/>
    <property type="match status" value="1"/>
</dbReference>
<dbReference type="InterPro" id="IPR027417">
    <property type="entry name" value="P-loop_NTPase"/>
</dbReference>
<dbReference type="SMART" id="SM00257">
    <property type="entry name" value="LysM"/>
    <property type="match status" value="1"/>
</dbReference>
<dbReference type="CDD" id="cd00118">
    <property type="entry name" value="LysM"/>
    <property type="match status" value="1"/>
</dbReference>
<dbReference type="PROSITE" id="PS00211">
    <property type="entry name" value="ABC_TRANSPORTER_1"/>
    <property type="match status" value="1"/>
</dbReference>
<protein>
    <submittedName>
        <fullName evidence="12">Uncharacterized protein</fullName>
    </submittedName>
</protein>
<proteinExistence type="inferred from homology"/>
<dbReference type="InterPro" id="IPR036779">
    <property type="entry name" value="LysM_dom_sf"/>
</dbReference>
<feature type="region of interest" description="Disordered" evidence="8">
    <location>
        <begin position="358"/>
        <end position="393"/>
    </location>
</feature>